<feature type="domain" description="Prolyl 4-hydroxylase alpha subunit Fe(2+) 2OG dioxygenase" evidence="1">
    <location>
        <begin position="134"/>
        <end position="243"/>
    </location>
</feature>
<comment type="caution">
    <text evidence="2">The sequence shown here is derived from an EMBL/GenBank/DDBJ whole genome shotgun (WGS) entry which is preliminary data.</text>
</comment>
<proteinExistence type="predicted"/>
<organism evidence="2 3">
    <name type="scientific">Roseibium aggregatum</name>
    <dbReference type="NCBI Taxonomy" id="187304"/>
    <lineage>
        <taxon>Bacteria</taxon>
        <taxon>Pseudomonadati</taxon>
        <taxon>Pseudomonadota</taxon>
        <taxon>Alphaproteobacteria</taxon>
        <taxon>Hyphomicrobiales</taxon>
        <taxon>Stappiaceae</taxon>
        <taxon>Roseibium</taxon>
    </lineage>
</organism>
<name>A0A926P6A6_9HYPH</name>
<sequence>MLKTENAAFEYEPYPVCYIPNVLDDGLYQTLTENYPAQDLFEYMPRLGHKYSLSEFNNPSNYADFIAANPEWKKFHAYIKSPDFIENTLAFLKDHHLDLGLKRRRIVSGRKGRHASLYARLRRKTELSARFEFSMMSPQGGNILPHTDAPNKLITLVISMMKPGEWNTEWGGGTEVCLPKDRTRIYNQVNEYMAFEDVETIKEFEFHPNQCVLFIKTYNSWHQVLPIKAPEGSAMRKTLTINIESKV</sequence>
<reference evidence="2" key="1">
    <citation type="submission" date="2020-05" db="EMBL/GenBank/DDBJ databases">
        <title>Identification of trans-AT polyketide cluster in two marine bacteria, producers of a novel glutaramide-containing polyketide sesbanimide D and analogs.</title>
        <authorList>
            <person name="Kacar D."/>
            <person name="Rodriguez P."/>
            <person name="Canedo L."/>
            <person name="Gonzalez E."/>
            <person name="Galan B."/>
            <person name="De La Calle F."/>
            <person name="Garcia J.L."/>
        </authorList>
    </citation>
    <scope>NUCLEOTIDE SEQUENCE</scope>
    <source>
        <strain evidence="2">PHM038</strain>
    </source>
</reference>
<dbReference type="Proteomes" id="UP000598467">
    <property type="component" value="Unassembled WGS sequence"/>
</dbReference>
<evidence type="ECO:0000313" key="2">
    <source>
        <dbReference type="EMBL" id="MBD1548612.1"/>
    </source>
</evidence>
<evidence type="ECO:0000259" key="1">
    <source>
        <dbReference type="Pfam" id="PF13640"/>
    </source>
</evidence>
<evidence type="ECO:0000313" key="3">
    <source>
        <dbReference type="Proteomes" id="UP000598467"/>
    </source>
</evidence>
<accession>A0A926P6A6</accession>
<dbReference type="Pfam" id="PF13640">
    <property type="entry name" value="2OG-FeII_Oxy_3"/>
    <property type="match status" value="1"/>
</dbReference>
<dbReference type="Gene3D" id="2.60.120.620">
    <property type="entry name" value="q2cbj1_9rhob like domain"/>
    <property type="match status" value="1"/>
</dbReference>
<protein>
    <recommendedName>
        <fullName evidence="1">Prolyl 4-hydroxylase alpha subunit Fe(2+) 2OG dioxygenase domain-containing protein</fullName>
    </recommendedName>
</protein>
<dbReference type="AlphaFoldDB" id="A0A926P6A6"/>
<dbReference type="EMBL" id="JABFCZ010000024">
    <property type="protein sequence ID" value="MBD1548612.1"/>
    <property type="molecule type" value="Genomic_DNA"/>
</dbReference>
<gene>
    <name evidence="2" type="ORF">HK439_20300</name>
</gene>
<dbReference type="InterPro" id="IPR044862">
    <property type="entry name" value="Pro_4_hyd_alph_FE2OG_OXY"/>
</dbReference>
<dbReference type="RefSeq" id="WP_190293299.1">
    <property type="nucleotide sequence ID" value="NZ_JABFCZ010000024.1"/>
</dbReference>